<feature type="domain" description="GST C-terminal" evidence="5">
    <location>
        <begin position="87"/>
        <end position="219"/>
    </location>
</feature>
<dbReference type="SFLD" id="SFLDG00358">
    <property type="entry name" value="Main_(cytGST)"/>
    <property type="match status" value="1"/>
</dbReference>
<proteinExistence type="predicted"/>
<keyword evidence="7" id="KW-1185">Reference proteome</keyword>
<dbReference type="EMBL" id="CP146598">
    <property type="protein sequence ID" value="WWY03528.1"/>
    <property type="molecule type" value="Genomic_DNA"/>
</dbReference>
<dbReference type="InterPro" id="IPR040079">
    <property type="entry name" value="Glutathione_S-Trfase"/>
</dbReference>
<dbReference type="Gene3D" id="3.40.30.10">
    <property type="entry name" value="Glutaredoxin"/>
    <property type="match status" value="1"/>
</dbReference>
<dbReference type="SFLD" id="SFLDG01150">
    <property type="entry name" value="Main.1:_Beta-like"/>
    <property type="match status" value="1"/>
</dbReference>
<dbReference type="PANTHER" id="PTHR44051">
    <property type="entry name" value="GLUTATHIONE S-TRANSFERASE-RELATED"/>
    <property type="match status" value="1"/>
</dbReference>
<dbReference type="Proteomes" id="UP001149607">
    <property type="component" value="Chromosome"/>
</dbReference>
<organism evidence="6 7">
    <name type="scientific">Neisseria leonii</name>
    <dbReference type="NCBI Taxonomy" id="2995413"/>
    <lineage>
        <taxon>Bacteria</taxon>
        <taxon>Pseudomonadati</taxon>
        <taxon>Pseudomonadota</taxon>
        <taxon>Betaproteobacteria</taxon>
        <taxon>Neisseriales</taxon>
        <taxon>Neisseriaceae</taxon>
        <taxon>Neisseria</taxon>
    </lineage>
</organism>
<dbReference type="Gene3D" id="1.20.1050.10">
    <property type="match status" value="1"/>
</dbReference>
<dbReference type="CDD" id="cd03189">
    <property type="entry name" value="GST_C_GTT1_like"/>
    <property type="match status" value="1"/>
</dbReference>
<dbReference type="SUPFAM" id="SSF47616">
    <property type="entry name" value="GST C-terminal domain-like"/>
    <property type="match status" value="1"/>
</dbReference>
<keyword evidence="2" id="KW-0808">Transferase</keyword>
<dbReference type="Pfam" id="PF13410">
    <property type="entry name" value="GST_C_2"/>
    <property type="match status" value="1"/>
</dbReference>
<dbReference type="SFLD" id="SFLDS00019">
    <property type="entry name" value="Glutathione_Transferase_(cytos"/>
    <property type="match status" value="1"/>
</dbReference>
<dbReference type="FunFam" id="3.40.30.10:FF:000156">
    <property type="entry name" value="Glutathione S-transferase 1"/>
    <property type="match status" value="1"/>
</dbReference>
<dbReference type="EC" id="2.5.1.18" evidence="1"/>
<dbReference type="RefSeq" id="WP_338691825.1">
    <property type="nucleotide sequence ID" value="NZ_CP145811.1"/>
</dbReference>
<dbReference type="CDD" id="cd03046">
    <property type="entry name" value="GST_N_GTT1_like"/>
    <property type="match status" value="1"/>
</dbReference>
<reference evidence="6" key="1">
    <citation type="submission" date="2024-02" db="EMBL/GenBank/DDBJ databases">
        <title>Neisseria leonii sp. nov.</title>
        <authorList>
            <person name="Boutroux M."/>
            <person name="Favre-Rochex S."/>
            <person name="Gorgette O."/>
            <person name="Touak G."/>
            <person name="Muhle E."/>
            <person name="Chesneau O."/>
            <person name="Clermont D."/>
            <person name="Rahi P."/>
        </authorList>
    </citation>
    <scope>NUCLEOTIDE SEQUENCE</scope>
    <source>
        <strain evidence="6">51.81</strain>
    </source>
</reference>
<accession>A0AAQ3V2N0</accession>
<sequence length="223" mass="25227">MITLHLLEYSRAQRIVWLLEMLETEYRLQFYPRNEKTMLAPDALKAVHPLGKSPVLEDGGTVLAESGAIVDYLIQTYGNGNLMPPRQSENYWPYQRWLHYAEGSLMPLMLMSLVFRRIDDTPMPFFAKPVAKKITGKVRSQFLAPQLALHLGHIENGLAGKNWLFGDEPGGADVMMSFPLQAAAQRTDLTPYPHIRRYLAQIEAHPAYRRAVAKAGTPLPQQA</sequence>
<dbReference type="Pfam" id="PF13409">
    <property type="entry name" value="GST_N_2"/>
    <property type="match status" value="1"/>
</dbReference>
<evidence type="ECO:0000313" key="6">
    <source>
        <dbReference type="EMBL" id="WWY03528.1"/>
    </source>
</evidence>
<dbReference type="PANTHER" id="PTHR44051:SF9">
    <property type="entry name" value="GLUTATHIONE S-TRANSFERASE 1"/>
    <property type="match status" value="1"/>
</dbReference>
<evidence type="ECO:0000256" key="1">
    <source>
        <dbReference type="ARBA" id="ARBA00012452"/>
    </source>
</evidence>
<dbReference type="GO" id="GO:0004364">
    <property type="term" value="F:glutathione transferase activity"/>
    <property type="evidence" value="ECO:0007669"/>
    <property type="project" value="UniProtKB-EC"/>
</dbReference>
<dbReference type="InterPro" id="IPR036249">
    <property type="entry name" value="Thioredoxin-like_sf"/>
</dbReference>
<evidence type="ECO:0000259" key="4">
    <source>
        <dbReference type="PROSITE" id="PS50404"/>
    </source>
</evidence>
<dbReference type="SUPFAM" id="SSF52833">
    <property type="entry name" value="Thioredoxin-like"/>
    <property type="match status" value="1"/>
</dbReference>
<dbReference type="InterPro" id="IPR036282">
    <property type="entry name" value="Glutathione-S-Trfase_C_sf"/>
</dbReference>
<dbReference type="PROSITE" id="PS50405">
    <property type="entry name" value="GST_CTER"/>
    <property type="match status" value="1"/>
</dbReference>
<dbReference type="AlphaFoldDB" id="A0AAQ3V2N0"/>
<evidence type="ECO:0000259" key="5">
    <source>
        <dbReference type="PROSITE" id="PS50405"/>
    </source>
</evidence>
<name>A0AAQ3V2N0_9NEIS</name>
<feature type="domain" description="GST N-terminal" evidence="4">
    <location>
        <begin position="1"/>
        <end position="81"/>
    </location>
</feature>
<dbReference type="InterPro" id="IPR004045">
    <property type="entry name" value="Glutathione_S-Trfase_N"/>
</dbReference>
<comment type="catalytic activity">
    <reaction evidence="3">
        <text>RX + glutathione = an S-substituted glutathione + a halide anion + H(+)</text>
        <dbReference type="Rhea" id="RHEA:16437"/>
        <dbReference type="ChEBI" id="CHEBI:15378"/>
        <dbReference type="ChEBI" id="CHEBI:16042"/>
        <dbReference type="ChEBI" id="CHEBI:17792"/>
        <dbReference type="ChEBI" id="CHEBI:57925"/>
        <dbReference type="ChEBI" id="CHEBI:90779"/>
        <dbReference type="EC" id="2.5.1.18"/>
    </reaction>
</comment>
<dbReference type="GO" id="GO:0005737">
    <property type="term" value="C:cytoplasm"/>
    <property type="evidence" value="ECO:0007669"/>
    <property type="project" value="UniProtKB-ARBA"/>
</dbReference>
<evidence type="ECO:0000256" key="3">
    <source>
        <dbReference type="ARBA" id="ARBA00047960"/>
    </source>
</evidence>
<evidence type="ECO:0000256" key="2">
    <source>
        <dbReference type="ARBA" id="ARBA00022679"/>
    </source>
</evidence>
<gene>
    <name evidence="6" type="ORF">V9W64_01935</name>
</gene>
<dbReference type="GO" id="GO:0004601">
    <property type="term" value="F:peroxidase activity"/>
    <property type="evidence" value="ECO:0007669"/>
    <property type="project" value="UniProtKB-ARBA"/>
</dbReference>
<dbReference type="InterPro" id="IPR010987">
    <property type="entry name" value="Glutathione-S-Trfase_C-like"/>
</dbReference>
<dbReference type="PROSITE" id="PS50404">
    <property type="entry name" value="GST_NTER"/>
    <property type="match status" value="1"/>
</dbReference>
<protein>
    <recommendedName>
        <fullName evidence="1">glutathione transferase</fullName>
        <ecNumber evidence="1">2.5.1.18</ecNumber>
    </recommendedName>
</protein>
<evidence type="ECO:0000313" key="7">
    <source>
        <dbReference type="Proteomes" id="UP001149607"/>
    </source>
</evidence>